<evidence type="ECO:0000313" key="1">
    <source>
        <dbReference type="EMBL" id="SNZ10680.1"/>
    </source>
</evidence>
<dbReference type="PANTHER" id="PTHR37691">
    <property type="entry name" value="BLR3518 PROTEIN"/>
    <property type="match status" value="1"/>
</dbReference>
<dbReference type="Proteomes" id="UP000218627">
    <property type="component" value="Unassembled WGS sequence"/>
</dbReference>
<name>A0A285NME6_9AQUI</name>
<keyword evidence="2" id="KW-1185">Reference proteome</keyword>
<dbReference type="SUPFAM" id="SSF75169">
    <property type="entry name" value="DsrEFH-like"/>
    <property type="match status" value="1"/>
</dbReference>
<accession>A0A285NME6</accession>
<protein>
    <submittedName>
        <fullName evidence="1">Uncharacterized protein</fullName>
    </submittedName>
</protein>
<proteinExistence type="predicted"/>
<dbReference type="InterPro" id="IPR003787">
    <property type="entry name" value="Sulphur_relay_DsrE/F-like"/>
</dbReference>
<sequence>MMMWHFLIFLLMVGWSFATEGAKLIQTPYSKPFKAVVEFYFDHPEKIGPALGWVSNLVYVLTNPPYDYSQEDIDIVVISHGRELPVFAKENRKKYESIVERIESLSMYGVRFMVCSMAAKQFYGYSEKDFYPFVSLVPSALTEIVHWQHMGYGLLIPQIIEIKQGGVP</sequence>
<gene>
    <name evidence="1" type="ORF">SAMN06265353_0019</name>
</gene>
<dbReference type="Gene3D" id="3.40.1260.10">
    <property type="entry name" value="DsrEFH-like"/>
    <property type="match status" value="1"/>
</dbReference>
<dbReference type="EMBL" id="OBEN01000001">
    <property type="protein sequence ID" value="SNZ10680.1"/>
    <property type="molecule type" value="Genomic_DNA"/>
</dbReference>
<organism evidence="1 2">
    <name type="scientific">Hydrogenobacter hydrogenophilus</name>
    <dbReference type="NCBI Taxonomy" id="35835"/>
    <lineage>
        <taxon>Bacteria</taxon>
        <taxon>Pseudomonadati</taxon>
        <taxon>Aquificota</taxon>
        <taxon>Aquificia</taxon>
        <taxon>Aquificales</taxon>
        <taxon>Aquificaceae</taxon>
        <taxon>Hydrogenobacter</taxon>
    </lineage>
</organism>
<dbReference type="AlphaFoldDB" id="A0A285NME6"/>
<dbReference type="Pfam" id="PF02635">
    <property type="entry name" value="DsrE"/>
    <property type="match status" value="1"/>
</dbReference>
<dbReference type="PANTHER" id="PTHR37691:SF1">
    <property type="entry name" value="BLR3518 PROTEIN"/>
    <property type="match status" value="1"/>
</dbReference>
<reference evidence="2" key="1">
    <citation type="submission" date="2017-09" db="EMBL/GenBank/DDBJ databases">
        <authorList>
            <person name="Varghese N."/>
            <person name="Submissions S."/>
        </authorList>
    </citation>
    <scope>NUCLEOTIDE SEQUENCE [LARGE SCALE GENOMIC DNA]</scope>
    <source>
        <strain evidence="2">DSM 2913</strain>
    </source>
</reference>
<evidence type="ECO:0000313" key="2">
    <source>
        <dbReference type="Proteomes" id="UP000218627"/>
    </source>
</evidence>
<dbReference type="OrthoDB" id="14053at2"/>
<dbReference type="InterPro" id="IPR027396">
    <property type="entry name" value="DsrEFH-like"/>
</dbReference>